<feature type="domain" description="Pili assembly chaperone N-terminal" evidence="2">
    <location>
        <begin position="29"/>
        <end position="139"/>
    </location>
</feature>
<reference evidence="3 4" key="1">
    <citation type="submission" date="2024-02" db="EMBL/GenBank/DDBJ databases">
        <title>First report Erwinia aphidicola in onion in Chile.</title>
        <authorList>
            <person name="Valenzuela M."/>
            <person name="Pena M."/>
            <person name="Dutta B."/>
        </authorList>
    </citation>
    <scope>NUCLEOTIDE SEQUENCE [LARGE SCALE GENOMIC DNA]</scope>
    <source>
        <strain evidence="3 4">QCJ3A</strain>
    </source>
</reference>
<proteinExistence type="predicted"/>
<dbReference type="PANTHER" id="PTHR30251">
    <property type="entry name" value="PILUS ASSEMBLY CHAPERONE"/>
    <property type="match status" value="1"/>
</dbReference>
<organism evidence="3 4">
    <name type="scientific">Erwinia aphidicola</name>
    <dbReference type="NCBI Taxonomy" id="68334"/>
    <lineage>
        <taxon>Bacteria</taxon>
        <taxon>Pseudomonadati</taxon>
        <taxon>Pseudomonadota</taxon>
        <taxon>Gammaproteobacteria</taxon>
        <taxon>Enterobacterales</taxon>
        <taxon>Erwiniaceae</taxon>
        <taxon>Erwinia</taxon>
    </lineage>
</organism>
<dbReference type="NCBIfam" id="NF007392">
    <property type="entry name" value="PRK09918.1"/>
    <property type="match status" value="1"/>
</dbReference>
<dbReference type="Gene3D" id="2.60.40.10">
    <property type="entry name" value="Immunoglobulins"/>
    <property type="match status" value="1"/>
</dbReference>
<dbReference type="InterPro" id="IPR008962">
    <property type="entry name" value="PapD-like_sf"/>
</dbReference>
<evidence type="ECO:0000256" key="1">
    <source>
        <dbReference type="SAM" id="SignalP"/>
    </source>
</evidence>
<feature type="signal peptide" evidence="1">
    <location>
        <begin position="1"/>
        <end position="24"/>
    </location>
</feature>
<dbReference type="Pfam" id="PF00345">
    <property type="entry name" value="PapD_N"/>
    <property type="match status" value="1"/>
</dbReference>
<sequence length="242" mass="26392">MKFNRFSALTLCLTALLGAGAAEASIMRPASSMVLIQEAAQGGSLNVTNTSDVDALLYVKIYDLPDDRGPQLLVTQPVTRLAAGETQRVRFLLNTRAALTHEHLKRVIVEGIPLVPIDADRVAVNLRQDLPVIIHPAALPMLADPWKMLRCRTVNGDLRIENSGRYVVRLAQSITLLPQQKTVTLDKSYLLPGEVITLAGQGRSETRQLEIQSLSKYGYVAGKFRLIVSGAAHAQTSGRKSD</sequence>
<evidence type="ECO:0000313" key="3">
    <source>
        <dbReference type="EMBL" id="MEI2680868.1"/>
    </source>
</evidence>
<dbReference type="InterPro" id="IPR013783">
    <property type="entry name" value="Ig-like_fold"/>
</dbReference>
<comment type="caution">
    <text evidence="3">The sequence shown here is derived from an EMBL/GenBank/DDBJ whole genome shotgun (WGS) entry which is preliminary data.</text>
</comment>
<dbReference type="PANTHER" id="PTHR30251:SF3">
    <property type="entry name" value="FIMBRIAL CHAPARONE PROTEIN"/>
    <property type="match status" value="1"/>
</dbReference>
<dbReference type="SUPFAM" id="SSF49354">
    <property type="entry name" value="PapD-like"/>
    <property type="match status" value="1"/>
</dbReference>
<accession>A0ABU8DBG9</accession>
<protein>
    <submittedName>
        <fullName evidence="3">Fimbria/pilus chaperone family protein</fullName>
    </submittedName>
</protein>
<keyword evidence="1" id="KW-0732">Signal</keyword>
<evidence type="ECO:0000313" key="4">
    <source>
        <dbReference type="Proteomes" id="UP001306592"/>
    </source>
</evidence>
<dbReference type="RefSeq" id="WP_062820892.1">
    <property type="nucleotide sequence ID" value="NZ_CAKKMT010000002.1"/>
</dbReference>
<dbReference type="Proteomes" id="UP001306592">
    <property type="component" value="Unassembled WGS sequence"/>
</dbReference>
<dbReference type="InterPro" id="IPR016147">
    <property type="entry name" value="Pili_assmbl_chaperone_N"/>
</dbReference>
<name>A0ABU8DBG9_ERWAP</name>
<dbReference type="InterPro" id="IPR050643">
    <property type="entry name" value="Periplasmic_pilus_chap"/>
</dbReference>
<feature type="chain" id="PRO_5046041539" evidence="1">
    <location>
        <begin position="25"/>
        <end position="242"/>
    </location>
</feature>
<keyword evidence="4" id="KW-1185">Reference proteome</keyword>
<evidence type="ECO:0000259" key="2">
    <source>
        <dbReference type="Pfam" id="PF00345"/>
    </source>
</evidence>
<gene>
    <name evidence="3" type="ORF">V8N49_04245</name>
</gene>
<dbReference type="EMBL" id="JBANEI010000002">
    <property type="protein sequence ID" value="MEI2680868.1"/>
    <property type="molecule type" value="Genomic_DNA"/>
</dbReference>